<gene>
    <name evidence="13" type="ORF">B4127_3890</name>
</gene>
<feature type="transmembrane region" description="Helical" evidence="12">
    <location>
        <begin position="235"/>
        <end position="256"/>
    </location>
</feature>
<evidence type="ECO:0000256" key="6">
    <source>
        <dbReference type="ARBA" id="ARBA00022847"/>
    </source>
</evidence>
<feature type="transmembrane region" description="Helical" evidence="12">
    <location>
        <begin position="395"/>
        <end position="419"/>
    </location>
</feature>
<proteinExistence type="inferred from homology"/>
<evidence type="ECO:0008006" key="15">
    <source>
        <dbReference type="Google" id="ProtNLM"/>
    </source>
</evidence>
<feature type="transmembrane region" description="Helical" evidence="12">
    <location>
        <begin position="6"/>
        <end position="24"/>
    </location>
</feature>
<evidence type="ECO:0000256" key="7">
    <source>
        <dbReference type="ARBA" id="ARBA00022989"/>
    </source>
</evidence>
<evidence type="ECO:0000256" key="11">
    <source>
        <dbReference type="RuleBase" id="RU362091"/>
    </source>
</evidence>
<evidence type="ECO:0000256" key="1">
    <source>
        <dbReference type="ARBA" id="ARBA00004651"/>
    </source>
</evidence>
<accession>A0AB34QWF2</accession>
<feature type="transmembrane region" description="Helical" evidence="12">
    <location>
        <begin position="182"/>
        <end position="200"/>
    </location>
</feature>
<protein>
    <recommendedName>
        <fullName evidence="15">Cation acetate symporter</fullName>
    </recommendedName>
</protein>
<dbReference type="NCBIfam" id="TIGR00813">
    <property type="entry name" value="sss"/>
    <property type="match status" value="1"/>
</dbReference>
<dbReference type="Pfam" id="PF00474">
    <property type="entry name" value="SSF"/>
    <property type="match status" value="1"/>
</dbReference>
<dbReference type="GO" id="GO:0005886">
    <property type="term" value="C:plasma membrane"/>
    <property type="evidence" value="ECO:0007669"/>
    <property type="project" value="UniProtKB-SubCell"/>
</dbReference>
<feature type="transmembrane region" description="Helical" evidence="12">
    <location>
        <begin position="426"/>
        <end position="449"/>
    </location>
</feature>
<name>A0AB34QWF2_BACPU</name>
<keyword evidence="9" id="KW-0406">Ion transport</keyword>
<keyword evidence="8" id="KW-0915">Sodium</keyword>
<dbReference type="PROSITE" id="PS50283">
    <property type="entry name" value="NA_SOLUT_SYMP_3"/>
    <property type="match status" value="1"/>
</dbReference>
<dbReference type="PANTHER" id="PTHR48086">
    <property type="entry name" value="SODIUM/PROLINE SYMPORTER-RELATED"/>
    <property type="match status" value="1"/>
</dbReference>
<feature type="transmembrane region" description="Helical" evidence="12">
    <location>
        <begin position="370"/>
        <end position="389"/>
    </location>
</feature>
<evidence type="ECO:0000256" key="8">
    <source>
        <dbReference type="ARBA" id="ARBA00023053"/>
    </source>
</evidence>
<evidence type="ECO:0000256" key="2">
    <source>
        <dbReference type="ARBA" id="ARBA00006434"/>
    </source>
</evidence>
<feature type="transmembrane region" description="Helical" evidence="12">
    <location>
        <begin position="45"/>
        <end position="68"/>
    </location>
</feature>
<evidence type="ECO:0000256" key="5">
    <source>
        <dbReference type="ARBA" id="ARBA00022692"/>
    </source>
</evidence>
<keyword evidence="10 12" id="KW-0472">Membrane</keyword>
<dbReference type="PROSITE" id="PS00457">
    <property type="entry name" value="NA_SOLUT_SYMP_2"/>
    <property type="match status" value="1"/>
</dbReference>
<comment type="caution">
    <text evidence="13">The sequence shown here is derived from an EMBL/GenBank/DDBJ whole genome shotgun (WGS) entry which is preliminary data.</text>
</comment>
<dbReference type="GO" id="GO:0006811">
    <property type="term" value="P:monoatomic ion transport"/>
    <property type="evidence" value="ECO:0007669"/>
    <property type="project" value="UniProtKB-KW"/>
</dbReference>
<evidence type="ECO:0000256" key="10">
    <source>
        <dbReference type="ARBA" id="ARBA00023136"/>
    </source>
</evidence>
<dbReference type="Gene3D" id="1.20.1730.10">
    <property type="entry name" value="Sodium/glucose cotransporter"/>
    <property type="match status" value="1"/>
</dbReference>
<keyword evidence="6" id="KW-0769">Symport</keyword>
<dbReference type="AlphaFoldDB" id="A0AB34QWF2"/>
<dbReference type="PANTHER" id="PTHR48086:SF6">
    <property type="entry name" value="CATION_ACETATE SYMPORTER ACTP"/>
    <property type="match status" value="1"/>
</dbReference>
<evidence type="ECO:0000256" key="3">
    <source>
        <dbReference type="ARBA" id="ARBA00022448"/>
    </source>
</evidence>
<comment type="subcellular location">
    <subcellularLocation>
        <location evidence="1">Cell membrane</location>
        <topology evidence="1">Multi-pass membrane protein</topology>
    </subcellularLocation>
</comment>
<comment type="similarity">
    <text evidence="2 11">Belongs to the sodium:solute symporter (SSF) (TC 2.A.21) family.</text>
</comment>
<dbReference type="GO" id="GO:0015123">
    <property type="term" value="F:acetate transmembrane transporter activity"/>
    <property type="evidence" value="ECO:0007669"/>
    <property type="project" value="TreeGrafter"/>
</dbReference>
<dbReference type="CDD" id="cd11480">
    <property type="entry name" value="SLC5sbd_u4"/>
    <property type="match status" value="1"/>
</dbReference>
<feature type="transmembrane region" description="Helical" evidence="12">
    <location>
        <begin position="268"/>
        <end position="293"/>
    </location>
</feature>
<evidence type="ECO:0000313" key="13">
    <source>
        <dbReference type="EMBL" id="KIL20026.1"/>
    </source>
</evidence>
<dbReference type="Proteomes" id="UP000031978">
    <property type="component" value="Unassembled WGS sequence"/>
</dbReference>
<keyword evidence="3" id="KW-0813">Transport</keyword>
<dbReference type="PROSITE" id="PS00456">
    <property type="entry name" value="NA_SOLUT_SYMP_1"/>
    <property type="match status" value="1"/>
</dbReference>
<dbReference type="InterPro" id="IPR050277">
    <property type="entry name" value="Sodium:Solute_Symporter"/>
</dbReference>
<organism evidence="13 14">
    <name type="scientific">Bacillus pumilus</name>
    <name type="common">Bacillus mesentericus</name>
    <dbReference type="NCBI Taxonomy" id="1408"/>
    <lineage>
        <taxon>Bacteria</taxon>
        <taxon>Bacillati</taxon>
        <taxon>Bacillota</taxon>
        <taxon>Bacilli</taxon>
        <taxon>Bacillales</taxon>
        <taxon>Bacillaceae</taxon>
        <taxon>Bacillus</taxon>
    </lineage>
</organism>
<dbReference type="InterPro" id="IPR018212">
    <property type="entry name" value="Na/solute_symporter_CS"/>
</dbReference>
<dbReference type="InterPro" id="IPR001734">
    <property type="entry name" value="Na/solute_symporter"/>
</dbReference>
<reference evidence="13 14" key="1">
    <citation type="submission" date="2014-12" db="EMBL/GenBank/DDBJ databases">
        <title>Draft Genome Sequences of Five Spore-Forming Food Isolates of Bacillus pumilus.</title>
        <authorList>
            <person name="de Jong A."/>
            <person name="van Heel A.J."/>
            <person name="Montalban-Lopez M."/>
            <person name="Krawczyk A.O."/>
            <person name="Berendsen E.M."/>
            <person name="Wells-Bennik M."/>
            <person name="Kuipers O.P."/>
        </authorList>
    </citation>
    <scope>NUCLEOTIDE SEQUENCE [LARGE SCALE GENOMIC DNA]</scope>
    <source>
        <strain evidence="13 14">B4127</strain>
    </source>
</reference>
<feature type="transmembrane region" description="Helical" evidence="12">
    <location>
        <begin position="74"/>
        <end position="92"/>
    </location>
</feature>
<dbReference type="EMBL" id="JXCL01000014">
    <property type="protein sequence ID" value="KIL20026.1"/>
    <property type="molecule type" value="Genomic_DNA"/>
</dbReference>
<evidence type="ECO:0000313" key="14">
    <source>
        <dbReference type="Proteomes" id="UP000031978"/>
    </source>
</evidence>
<feature type="transmembrane region" description="Helical" evidence="12">
    <location>
        <begin position="469"/>
        <end position="487"/>
    </location>
</feature>
<keyword evidence="7 12" id="KW-1133">Transmembrane helix</keyword>
<keyword evidence="5 12" id="KW-0812">Transmembrane</keyword>
<dbReference type="GO" id="GO:0006847">
    <property type="term" value="P:plasma membrane acetate transport"/>
    <property type="evidence" value="ECO:0007669"/>
    <property type="project" value="TreeGrafter"/>
</dbReference>
<sequence>MSMTAFILFIAIVGLTLVITYFAAKKTSNASDFYTAGGGLTGFQNGLAIAGDYMSAASFLGIAGMIALNGFDGFFYSIGFLVAYLVVLYVVAEPLRNLGKYTMADMIAARFKRPAIRGVAAFNTITVSTFYMIAQLVGAGALIKLLLGIDYWIAVLIVGVLMTIYVVFGGMIATSWVQITKAVLLMLGTLIISLLVFAKFDFSLLKMFEEMKTATPLGGAFLHPGNKYDVPLETLSLNLALVLGTAGLPHILIRFYTVKDAISARKSVLSATWIIGIFYLMTVFLGFGAAAFVGTEAITAADAAGNMAAPLLAQALGGDLLFAFVSAIAFATILAVVTGLVLSAASAFAHDFYSQIIRKGKASEREQVKAARFASIGVAILSIILALFAQSLNVAFLVSLAFAVAASANLPLIIFTVFWKRFNSTGAIAGSLVGLLSALIIVSLSPSVWDPSGAAIFTGDPLIPLSNPGIISIPLGFLAAYLGTIFSSSEKADEDTFTEIQVKAHTGMHMDTDS</sequence>
<dbReference type="RefSeq" id="WP_044140261.1">
    <property type="nucleotide sequence ID" value="NZ_CAXWAH010000027.1"/>
</dbReference>
<dbReference type="FunFam" id="1.20.1730.10:FF:000009">
    <property type="entry name" value="Cation acetate symporter"/>
    <property type="match status" value="1"/>
</dbReference>
<feature type="transmembrane region" description="Helical" evidence="12">
    <location>
        <begin position="120"/>
        <end position="143"/>
    </location>
</feature>
<evidence type="ECO:0000256" key="9">
    <source>
        <dbReference type="ARBA" id="ARBA00023065"/>
    </source>
</evidence>
<feature type="transmembrane region" description="Helical" evidence="12">
    <location>
        <begin position="320"/>
        <end position="349"/>
    </location>
</feature>
<evidence type="ECO:0000256" key="4">
    <source>
        <dbReference type="ARBA" id="ARBA00022475"/>
    </source>
</evidence>
<feature type="transmembrane region" description="Helical" evidence="12">
    <location>
        <begin position="149"/>
        <end position="170"/>
    </location>
</feature>
<dbReference type="GO" id="GO:0015293">
    <property type="term" value="F:symporter activity"/>
    <property type="evidence" value="ECO:0007669"/>
    <property type="project" value="UniProtKB-KW"/>
</dbReference>
<keyword evidence="4" id="KW-1003">Cell membrane</keyword>
<evidence type="ECO:0000256" key="12">
    <source>
        <dbReference type="SAM" id="Phobius"/>
    </source>
</evidence>
<dbReference type="InterPro" id="IPR038377">
    <property type="entry name" value="Na/Glc_symporter_sf"/>
</dbReference>